<evidence type="ECO:0000256" key="2">
    <source>
        <dbReference type="ARBA" id="ARBA00007441"/>
    </source>
</evidence>
<dbReference type="EC" id="2.6.1.-" evidence="6"/>
<evidence type="ECO:0000313" key="8">
    <source>
        <dbReference type="EMBL" id="MFB9201814.1"/>
    </source>
</evidence>
<dbReference type="InterPro" id="IPR015421">
    <property type="entry name" value="PyrdxlP-dep_Trfase_major"/>
</dbReference>
<evidence type="ECO:0000256" key="4">
    <source>
        <dbReference type="ARBA" id="ARBA00022679"/>
    </source>
</evidence>
<evidence type="ECO:0000256" key="5">
    <source>
        <dbReference type="ARBA" id="ARBA00022898"/>
    </source>
</evidence>
<dbReference type="InterPro" id="IPR015424">
    <property type="entry name" value="PyrdxlP-dep_Trfase"/>
</dbReference>
<comment type="caution">
    <text evidence="8">The sequence shown here is derived from an EMBL/GenBank/DDBJ whole genome shotgun (WGS) entry which is preliminary data.</text>
</comment>
<feature type="domain" description="Aminotransferase class I/classII large" evidence="7">
    <location>
        <begin position="41"/>
        <end position="365"/>
    </location>
</feature>
<gene>
    <name evidence="8" type="ORF">ACFFV7_11470</name>
</gene>
<dbReference type="CDD" id="cd00609">
    <property type="entry name" value="AAT_like"/>
    <property type="match status" value="1"/>
</dbReference>
<keyword evidence="9" id="KW-1185">Reference proteome</keyword>
<accession>A0ABV5IB94</accession>
<comment type="similarity">
    <text evidence="2 6">Belongs to the class-I pyridoxal-phosphate-dependent aminotransferase family.</text>
</comment>
<dbReference type="PANTHER" id="PTHR46383:SF1">
    <property type="entry name" value="ASPARTATE AMINOTRANSFERASE"/>
    <property type="match status" value="1"/>
</dbReference>
<organism evidence="8 9">
    <name type="scientific">Nonomuraea spiralis</name>
    <dbReference type="NCBI Taxonomy" id="46182"/>
    <lineage>
        <taxon>Bacteria</taxon>
        <taxon>Bacillati</taxon>
        <taxon>Actinomycetota</taxon>
        <taxon>Actinomycetes</taxon>
        <taxon>Streptosporangiales</taxon>
        <taxon>Streptosporangiaceae</taxon>
        <taxon>Nonomuraea</taxon>
    </lineage>
</organism>
<evidence type="ECO:0000259" key="7">
    <source>
        <dbReference type="Pfam" id="PF00155"/>
    </source>
</evidence>
<protein>
    <recommendedName>
        <fullName evidence="6">Aminotransferase</fullName>
        <ecNumber evidence="6">2.6.1.-</ecNumber>
    </recommendedName>
</protein>
<keyword evidence="5" id="KW-0663">Pyridoxal phosphate</keyword>
<dbReference type="Proteomes" id="UP001589647">
    <property type="component" value="Unassembled WGS sequence"/>
</dbReference>
<sequence>MTVTLSATLAANEDIERRRRAGERVLHLAFGEAGLPVHPALRDKLAAASERNGYGPVAGAAGLRAAAAGYWTRRGLLTDPELVVCGPGSKSLLYGLLLAIGGDVVLPMPSWVSYAAQADLVGSRPILVPAPPGEGGVPDPDLVAASVRRARAEGRTVSSVLVTLPDNPTGRLARPETVARLAAVARELDLIVISDEIYRDLVHDTSAVYTSPADLAPERTIITTGLSKSLALGGWRIGVARLPEGAHALRTRLLAVASEIWSAPAAPVQEAAAYAFDEPRELTDRVAGSRRLHGIVARAVHERFVEIGASVPNPQGGFYLYPDLSHLRLGGSAEITKILLDDHGIGVLPGHAFGDDPSAARVRVAVSLLYGDTPDERLTALTSTDPLQLPWIAANLDHLSMGLKELSLVRHGVISERHPALVPAPCHG</sequence>
<keyword evidence="3 6" id="KW-0032">Aminotransferase</keyword>
<dbReference type="Gene3D" id="3.40.640.10">
    <property type="entry name" value="Type I PLP-dependent aspartate aminotransferase-like (Major domain)"/>
    <property type="match status" value="1"/>
</dbReference>
<dbReference type="SUPFAM" id="SSF53383">
    <property type="entry name" value="PLP-dependent transferases"/>
    <property type="match status" value="1"/>
</dbReference>
<dbReference type="InterPro" id="IPR004838">
    <property type="entry name" value="NHTrfase_class1_PyrdxlP-BS"/>
</dbReference>
<reference evidence="8 9" key="1">
    <citation type="submission" date="2024-09" db="EMBL/GenBank/DDBJ databases">
        <authorList>
            <person name="Sun Q."/>
            <person name="Mori K."/>
        </authorList>
    </citation>
    <scope>NUCLEOTIDE SEQUENCE [LARGE SCALE GENOMIC DNA]</scope>
    <source>
        <strain evidence="8 9">CCM 3426</strain>
    </source>
</reference>
<evidence type="ECO:0000256" key="1">
    <source>
        <dbReference type="ARBA" id="ARBA00001933"/>
    </source>
</evidence>
<dbReference type="GO" id="GO:0008483">
    <property type="term" value="F:transaminase activity"/>
    <property type="evidence" value="ECO:0007669"/>
    <property type="project" value="UniProtKB-KW"/>
</dbReference>
<dbReference type="PANTHER" id="PTHR46383">
    <property type="entry name" value="ASPARTATE AMINOTRANSFERASE"/>
    <property type="match status" value="1"/>
</dbReference>
<proteinExistence type="inferred from homology"/>
<evidence type="ECO:0000313" key="9">
    <source>
        <dbReference type="Proteomes" id="UP001589647"/>
    </source>
</evidence>
<evidence type="ECO:0000256" key="6">
    <source>
        <dbReference type="RuleBase" id="RU000481"/>
    </source>
</evidence>
<dbReference type="Gene3D" id="3.90.1150.10">
    <property type="entry name" value="Aspartate Aminotransferase, domain 1"/>
    <property type="match status" value="1"/>
</dbReference>
<dbReference type="RefSeq" id="WP_189647415.1">
    <property type="nucleotide sequence ID" value="NZ_BMRC01000004.1"/>
</dbReference>
<dbReference type="InterPro" id="IPR004839">
    <property type="entry name" value="Aminotransferase_I/II_large"/>
</dbReference>
<keyword evidence="4 6" id="KW-0808">Transferase</keyword>
<name>A0ABV5IB94_9ACTN</name>
<dbReference type="InterPro" id="IPR050596">
    <property type="entry name" value="AspAT/PAT-like"/>
</dbReference>
<dbReference type="EMBL" id="JBHMEI010000006">
    <property type="protein sequence ID" value="MFB9201814.1"/>
    <property type="molecule type" value="Genomic_DNA"/>
</dbReference>
<comment type="cofactor">
    <cofactor evidence="1 6">
        <name>pyridoxal 5'-phosphate</name>
        <dbReference type="ChEBI" id="CHEBI:597326"/>
    </cofactor>
</comment>
<evidence type="ECO:0000256" key="3">
    <source>
        <dbReference type="ARBA" id="ARBA00022576"/>
    </source>
</evidence>
<dbReference type="PROSITE" id="PS00105">
    <property type="entry name" value="AA_TRANSFER_CLASS_1"/>
    <property type="match status" value="1"/>
</dbReference>
<dbReference type="Pfam" id="PF00155">
    <property type="entry name" value="Aminotran_1_2"/>
    <property type="match status" value="1"/>
</dbReference>
<dbReference type="InterPro" id="IPR015422">
    <property type="entry name" value="PyrdxlP-dep_Trfase_small"/>
</dbReference>